<dbReference type="GeneID" id="95390658"/>
<evidence type="ECO:0000313" key="3">
    <source>
        <dbReference type="Proteomes" id="UP000579945"/>
    </source>
</evidence>
<dbReference type="Proteomes" id="UP000579945">
    <property type="component" value="Unassembled WGS sequence"/>
</dbReference>
<organism evidence="2 3">
    <name type="scientific">Nonomuraea dietziae</name>
    <dbReference type="NCBI Taxonomy" id="65515"/>
    <lineage>
        <taxon>Bacteria</taxon>
        <taxon>Bacillati</taxon>
        <taxon>Actinomycetota</taxon>
        <taxon>Actinomycetes</taxon>
        <taxon>Streptosporangiales</taxon>
        <taxon>Streptosporangiaceae</taxon>
        <taxon>Nonomuraea</taxon>
    </lineage>
</organism>
<dbReference type="Gene3D" id="1.10.287.1060">
    <property type="entry name" value="ESAT-6-like"/>
    <property type="match status" value="1"/>
</dbReference>
<gene>
    <name evidence="2" type="ORF">FHR33_004284</name>
</gene>
<comment type="similarity">
    <text evidence="1">Belongs to the WXG100 family.</text>
</comment>
<proteinExistence type="inferred from homology"/>
<dbReference type="AlphaFoldDB" id="A0A7W5YS33"/>
<comment type="caution">
    <text evidence="2">The sequence shown here is derived from an EMBL/GenBank/DDBJ whole genome shotgun (WGS) entry which is preliminary data.</text>
</comment>
<dbReference type="SUPFAM" id="SSF140453">
    <property type="entry name" value="EsxAB dimer-like"/>
    <property type="match status" value="1"/>
</dbReference>
<reference evidence="2 3" key="1">
    <citation type="submission" date="2020-08" db="EMBL/GenBank/DDBJ databases">
        <title>Sequencing the genomes of 1000 actinobacteria strains.</title>
        <authorList>
            <person name="Klenk H.-P."/>
        </authorList>
    </citation>
    <scope>NUCLEOTIDE SEQUENCE [LARGE SCALE GENOMIC DNA]</scope>
    <source>
        <strain evidence="2 3">DSM 44320</strain>
    </source>
</reference>
<dbReference type="InterPro" id="IPR010310">
    <property type="entry name" value="T7SS_ESAT-6-like"/>
</dbReference>
<dbReference type="RefSeq" id="WP_183650359.1">
    <property type="nucleotide sequence ID" value="NZ_BAAAXX010000061.1"/>
</dbReference>
<keyword evidence="3" id="KW-1185">Reference proteome</keyword>
<accession>A0A7W5YS33</accession>
<evidence type="ECO:0000313" key="2">
    <source>
        <dbReference type="EMBL" id="MBB3728424.1"/>
    </source>
</evidence>
<dbReference type="EMBL" id="JACIBV010000001">
    <property type="protein sequence ID" value="MBB3728424.1"/>
    <property type="molecule type" value="Genomic_DNA"/>
</dbReference>
<sequence>MAEFYQASASQIERAMLLVVKAEEEIEGLRQAVILTGENLATGWAGAAAKSFGEAMIGWDDNMKVVRNDLKSVAEKLGANAQTYARVDDENKGASFVQNLINR</sequence>
<dbReference type="NCBIfam" id="TIGR03930">
    <property type="entry name" value="WXG100_ESAT6"/>
    <property type="match status" value="1"/>
</dbReference>
<protein>
    <recommendedName>
        <fullName evidence="1">ESAT-6-like protein</fullName>
    </recommendedName>
</protein>
<name>A0A7W5YS33_9ACTN</name>
<dbReference type="InterPro" id="IPR036689">
    <property type="entry name" value="ESAT-6-like_sf"/>
</dbReference>
<evidence type="ECO:0000256" key="1">
    <source>
        <dbReference type="RuleBase" id="RU362001"/>
    </source>
</evidence>
<dbReference type="Pfam" id="PF06013">
    <property type="entry name" value="WXG100"/>
    <property type="match status" value="1"/>
</dbReference>